<dbReference type="PROSITE" id="PS00211">
    <property type="entry name" value="ABC_TRANSPORTER_1"/>
    <property type="match status" value="1"/>
</dbReference>
<comment type="caution">
    <text evidence="5">The sequence shown here is derived from an EMBL/GenBank/DDBJ whole genome shotgun (WGS) entry which is preliminary data.</text>
</comment>
<dbReference type="Gene3D" id="3.40.50.300">
    <property type="entry name" value="P-loop containing nucleotide triphosphate hydrolases"/>
    <property type="match status" value="1"/>
</dbReference>
<dbReference type="Proteomes" id="UP000885779">
    <property type="component" value="Unassembled WGS sequence"/>
</dbReference>
<accession>A0A7V4WUE9</accession>
<dbReference type="InterPro" id="IPR017871">
    <property type="entry name" value="ABC_transporter-like_CS"/>
</dbReference>
<evidence type="ECO:0000256" key="3">
    <source>
        <dbReference type="ARBA" id="ARBA00022840"/>
    </source>
</evidence>
<evidence type="ECO:0000259" key="4">
    <source>
        <dbReference type="PROSITE" id="PS50893"/>
    </source>
</evidence>
<dbReference type="EMBL" id="DRQG01000059">
    <property type="protein sequence ID" value="HGY55264.1"/>
    <property type="molecule type" value="Genomic_DNA"/>
</dbReference>
<evidence type="ECO:0000256" key="1">
    <source>
        <dbReference type="ARBA" id="ARBA00022448"/>
    </source>
</evidence>
<organism evidence="5">
    <name type="scientific">Caldithrix abyssi</name>
    <dbReference type="NCBI Taxonomy" id="187145"/>
    <lineage>
        <taxon>Bacteria</taxon>
        <taxon>Pseudomonadati</taxon>
        <taxon>Calditrichota</taxon>
        <taxon>Calditrichia</taxon>
        <taxon>Calditrichales</taxon>
        <taxon>Calditrichaceae</taxon>
        <taxon>Caldithrix</taxon>
    </lineage>
</organism>
<dbReference type="InterPro" id="IPR003439">
    <property type="entry name" value="ABC_transporter-like_ATP-bd"/>
</dbReference>
<dbReference type="Pfam" id="PF00005">
    <property type="entry name" value="ABC_tran"/>
    <property type="match status" value="1"/>
</dbReference>
<name>A0A7V4WUE9_CALAY</name>
<dbReference type="InterPro" id="IPR051782">
    <property type="entry name" value="ABC_Transporter_VariousFunc"/>
</dbReference>
<dbReference type="SUPFAM" id="SSF52540">
    <property type="entry name" value="P-loop containing nucleoside triphosphate hydrolases"/>
    <property type="match status" value="1"/>
</dbReference>
<dbReference type="PROSITE" id="PS50893">
    <property type="entry name" value="ABC_TRANSPORTER_2"/>
    <property type="match status" value="1"/>
</dbReference>
<sequence length="242" mass="27202">MIKINDLTIRYEDSPAVDAVSLHFDEGKICGIIGPNGAGKSTLLKACVGIINEFGGAIVFDGQDAGKNRRRLRERIGYAPEDVTLMPYLSGREFLQLIADLRQPRNPGQEIERYLKMLGLEGVQDQLIINYSHGMRQKLSVVAALLGQPQYIFLDEALNGLDSLALYHLKNHLTELAEDKKHIVISSHVIQLVMQWCDPITLMHEGKIIRNYSQNDIAALEKKQNKTFEQIYVDMITSLANL</sequence>
<dbReference type="GO" id="GO:0016887">
    <property type="term" value="F:ATP hydrolysis activity"/>
    <property type="evidence" value="ECO:0007669"/>
    <property type="project" value="InterPro"/>
</dbReference>
<feature type="domain" description="ABC transporter" evidence="4">
    <location>
        <begin position="2"/>
        <end position="230"/>
    </location>
</feature>
<reference evidence="5" key="1">
    <citation type="journal article" date="2020" name="mSystems">
        <title>Genome- and Community-Level Interaction Insights into Carbon Utilization and Element Cycling Functions of Hydrothermarchaeota in Hydrothermal Sediment.</title>
        <authorList>
            <person name="Zhou Z."/>
            <person name="Liu Y."/>
            <person name="Xu W."/>
            <person name="Pan J."/>
            <person name="Luo Z.H."/>
            <person name="Li M."/>
        </authorList>
    </citation>
    <scope>NUCLEOTIDE SEQUENCE [LARGE SCALE GENOMIC DNA]</scope>
    <source>
        <strain evidence="5">HyVt-577</strain>
    </source>
</reference>
<dbReference type="AlphaFoldDB" id="A0A7V4WUE9"/>
<keyword evidence="3 5" id="KW-0067">ATP-binding</keyword>
<proteinExistence type="predicted"/>
<dbReference type="InterPro" id="IPR027417">
    <property type="entry name" value="P-loop_NTPase"/>
</dbReference>
<evidence type="ECO:0000313" key="5">
    <source>
        <dbReference type="EMBL" id="HGY55264.1"/>
    </source>
</evidence>
<dbReference type="PANTHER" id="PTHR42939">
    <property type="entry name" value="ABC TRANSPORTER ATP-BINDING PROTEIN ALBC-RELATED"/>
    <property type="match status" value="1"/>
</dbReference>
<keyword evidence="1" id="KW-0813">Transport</keyword>
<dbReference type="PANTHER" id="PTHR42939:SF1">
    <property type="entry name" value="ABC TRANSPORTER ATP-BINDING PROTEIN ALBC-RELATED"/>
    <property type="match status" value="1"/>
</dbReference>
<dbReference type="GO" id="GO:0005524">
    <property type="term" value="F:ATP binding"/>
    <property type="evidence" value="ECO:0007669"/>
    <property type="project" value="UniProtKB-KW"/>
</dbReference>
<dbReference type="SMART" id="SM00382">
    <property type="entry name" value="AAA"/>
    <property type="match status" value="1"/>
</dbReference>
<evidence type="ECO:0000256" key="2">
    <source>
        <dbReference type="ARBA" id="ARBA00022741"/>
    </source>
</evidence>
<dbReference type="CDD" id="cd03230">
    <property type="entry name" value="ABC_DR_subfamily_A"/>
    <property type="match status" value="1"/>
</dbReference>
<dbReference type="InterPro" id="IPR003593">
    <property type="entry name" value="AAA+_ATPase"/>
</dbReference>
<keyword evidence="2" id="KW-0547">Nucleotide-binding</keyword>
<gene>
    <name evidence="5" type="ORF">ENK44_06175</name>
</gene>
<protein>
    <submittedName>
        <fullName evidence="5">ABC transporter ATP-binding protein</fullName>
    </submittedName>
</protein>